<accession>A0A3S0QVI5</accession>
<dbReference type="CDD" id="cd01146">
    <property type="entry name" value="FhuD"/>
    <property type="match status" value="1"/>
</dbReference>
<reference evidence="7 8" key="1">
    <citation type="submission" date="2018-12" db="EMBL/GenBank/DDBJ databases">
        <authorList>
            <person name="Yu L."/>
        </authorList>
    </citation>
    <scope>NUCLEOTIDE SEQUENCE [LARGE SCALE GENOMIC DNA]</scope>
    <source>
        <strain evidence="7 8">S5H2222</strain>
    </source>
</reference>
<evidence type="ECO:0000259" key="6">
    <source>
        <dbReference type="PROSITE" id="PS50983"/>
    </source>
</evidence>
<dbReference type="EMBL" id="RXNR01000024">
    <property type="protein sequence ID" value="RTQ92986.1"/>
    <property type="molecule type" value="Genomic_DNA"/>
</dbReference>
<comment type="similarity">
    <text evidence="2">Belongs to the bacterial solute-binding protein 8 family.</text>
</comment>
<dbReference type="PANTHER" id="PTHR30532:SF21">
    <property type="entry name" value="SIDEROPHORE-BINDING LIPOPROTEIN YFIY-RELATED"/>
    <property type="match status" value="1"/>
</dbReference>
<organism evidence="7 8">
    <name type="scientific">Lysinibacillus telephonicus</name>
    <dbReference type="NCBI Taxonomy" id="1714840"/>
    <lineage>
        <taxon>Bacteria</taxon>
        <taxon>Bacillati</taxon>
        <taxon>Bacillota</taxon>
        <taxon>Bacilli</taxon>
        <taxon>Bacillales</taxon>
        <taxon>Bacillaceae</taxon>
        <taxon>Lysinibacillus</taxon>
    </lineage>
</organism>
<dbReference type="AlphaFoldDB" id="A0A3S0QVI5"/>
<evidence type="ECO:0000313" key="8">
    <source>
        <dbReference type="Proteomes" id="UP000276349"/>
    </source>
</evidence>
<dbReference type="GO" id="GO:0030288">
    <property type="term" value="C:outer membrane-bounded periplasmic space"/>
    <property type="evidence" value="ECO:0007669"/>
    <property type="project" value="TreeGrafter"/>
</dbReference>
<evidence type="ECO:0000256" key="5">
    <source>
        <dbReference type="SAM" id="MobiDB-lite"/>
    </source>
</evidence>
<evidence type="ECO:0000256" key="2">
    <source>
        <dbReference type="ARBA" id="ARBA00008814"/>
    </source>
</evidence>
<protein>
    <submittedName>
        <fullName evidence="7">Iron-siderophore ABC transporter substrate-binding protein</fullName>
    </submittedName>
</protein>
<feature type="domain" description="Fe/B12 periplasmic-binding" evidence="6">
    <location>
        <begin position="78"/>
        <end position="339"/>
    </location>
</feature>
<comment type="subcellular location">
    <subcellularLocation>
        <location evidence="1">Cell membrane</location>
        <topology evidence="1">Lipid-anchor</topology>
    </subcellularLocation>
</comment>
<evidence type="ECO:0000313" key="7">
    <source>
        <dbReference type="EMBL" id="RTQ92986.1"/>
    </source>
</evidence>
<dbReference type="PANTHER" id="PTHR30532">
    <property type="entry name" value="IRON III DICITRATE-BINDING PERIPLASMIC PROTEIN"/>
    <property type="match status" value="1"/>
</dbReference>
<evidence type="ECO:0000256" key="4">
    <source>
        <dbReference type="ARBA" id="ARBA00022729"/>
    </source>
</evidence>
<dbReference type="RefSeq" id="WP_126294317.1">
    <property type="nucleotide sequence ID" value="NZ_CP185866.1"/>
</dbReference>
<dbReference type="OrthoDB" id="9793175at2"/>
<feature type="region of interest" description="Disordered" evidence="5">
    <location>
        <begin position="30"/>
        <end position="54"/>
    </location>
</feature>
<dbReference type="GO" id="GO:1901678">
    <property type="term" value="P:iron coordination entity transport"/>
    <property type="evidence" value="ECO:0007669"/>
    <property type="project" value="UniProtKB-ARBA"/>
</dbReference>
<dbReference type="Gene3D" id="3.40.50.1980">
    <property type="entry name" value="Nitrogenase molybdenum iron protein domain"/>
    <property type="match status" value="2"/>
</dbReference>
<evidence type="ECO:0000256" key="3">
    <source>
        <dbReference type="ARBA" id="ARBA00022448"/>
    </source>
</evidence>
<gene>
    <name evidence="7" type="ORF">EKG35_10015</name>
</gene>
<sequence length="339" mass="37815">MKKLSNKWLIGLLIMLIAMIITGCGSDSNNTSTEVNEASVEGGGSASNDKKTEQNGLDEVRTVEHAMGSTKITGTPTKVVTLFQGATDAALQLGVKPVGAVESWIEQPWYHYIRDKMDGVTNLGSENQPNLEEITALNPDVIIASKTRHEKIYDQLSAIAPTVMTDEVHLWKETLSITAAALNKQDKEQEFLKEWDKKVAEFKSEMGDQLNNIEVSVIDFRADHVRIVHTGFAALVLDELGIPRPDNQKSESWGVKLTTKENIPQMDADIIFDQTSLDRDDGRLDIRASWMEHPLWQNLRAVQNNKVFEVDTAVWNNGSGPMAANLMVEDLFDYFQNLN</sequence>
<keyword evidence="3" id="KW-0813">Transport</keyword>
<keyword evidence="4" id="KW-0732">Signal</keyword>
<keyword evidence="8" id="KW-1185">Reference proteome</keyword>
<dbReference type="GO" id="GO:0005886">
    <property type="term" value="C:plasma membrane"/>
    <property type="evidence" value="ECO:0007669"/>
    <property type="project" value="UniProtKB-SubCell"/>
</dbReference>
<name>A0A3S0QVI5_9BACI</name>
<dbReference type="SUPFAM" id="SSF53807">
    <property type="entry name" value="Helical backbone' metal receptor"/>
    <property type="match status" value="1"/>
</dbReference>
<comment type="caution">
    <text evidence="7">The sequence shown here is derived from an EMBL/GenBank/DDBJ whole genome shotgun (WGS) entry which is preliminary data.</text>
</comment>
<dbReference type="InterPro" id="IPR051313">
    <property type="entry name" value="Bact_iron-sidero_bind"/>
</dbReference>
<dbReference type="Pfam" id="PF01497">
    <property type="entry name" value="Peripla_BP_2"/>
    <property type="match status" value="1"/>
</dbReference>
<proteinExistence type="inferred from homology"/>
<dbReference type="Proteomes" id="UP000276349">
    <property type="component" value="Unassembled WGS sequence"/>
</dbReference>
<dbReference type="PROSITE" id="PS51257">
    <property type="entry name" value="PROKAR_LIPOPROTEIN"/>
    <property type="match status" value="1"/>
</dbReference>
<dbReference type="PROSITE" id="PS50983">
    <property type="entry name" value="FE_B12_PBP"/>
    <property type="match status" value="1"/>
</dbReference>
<evidence type="ECO:0000256" key="1">
    <source>
        <dbReference type="ARBA" id="ARBA00004193"/>
    </source>
</evidence>
<dbReference type="InterPro" id="IPR002491">
    <property type="entry name" value="ABC_transptr_periplasmic_BD"/>
</dbReference>